<protein>
    <submittedName>
        <fullName evidence="3">Uncharacterized protein</fullName>
    </submittedName>
</protein>
<name>A0A0X3P407_SCHSO</name>
<reference evidence="3" key="1">
    <citation type="submission" date="2016-01" db="EMBL/GenBank/DDBJ databases">
        <title>Reference transcriptome for the parasite Schistocephalus solidus: insights into the molecular evolution of parasitism.</title>
        <authorList>
            <person name="Hebert F.O."/>
            <person name="Grambauer S."/>
            <person name="Barber I."/>
            <person name="Landry C.R."/>
            <person name="Aubin-Horth N."/>
        </authorList>
    </citation>
    <scope>NUCLEOTIDE SEQUENCE</scope>
</reference>
<evidence type="ECO:0000256" key="1">
    <source>
        <dbReference type="SAM" id="Coils"/>
    </source>
</evidence>
<feature type="region of interest" description="Disordered" evidence="2">
    <location>
        <begin position="1"/>
        <end position="31"/>
    </location>
</feature>
<feature type="region of interest" description="Disordered" evidence="2">
    <location>
        <begin position="120"/>
        <end position="142"/>
    </location>
</feature>
<proteinExistence type="predicted"/>
<feature type="compositionally biased region" description="Polar residues" evidence="2">
    <location>
        <begin position="280"/>
        <end position="304"/>
    </location>
</feature>
<accession>A0A0X3P407</accession>
<dbReference type="AlphaFoldDB" id="A0A0X3P407"/>
<feature type="compositionally biased region" description="Basic and acidic residues" evidence="2">
    <location>
        <begin position="10"/>
        <end position="26"/>
    </location>
</feature>
<organism evidence="3">
    <name type="scientific">Schistocephalus solidus</name>
    <name type="common">Tapeworm</name>
    <dbReference type="NCBI Taxonomy" id="70667"/>
    <lineage>
        <taxon>Eukaryota</taxon>
        <taxon>Metazoa</taxon>
        <taxon>Spiralia</taxon>
        <taxon>Lophotrochozoa</taxon>
        <taxon>Platyhelminthes</taxon>
        <taxon>Cestoda</taxon>
        <taxon>Eucestoda</taxon>
        <taxon>Diphyllobothriidea</taxon>
        <taxon>Diphyllobothriidae</taxon>
        <taxon>Schistocephalus</taxon>
    </lineage>
</organism>
<keyword evidence="1" id="KW-0175">Coiled coil</keyword>
<sequence>MTNTNNNNNDLHRMNSADSEEAKRNPPFEGNSFLQQQSVCWWESKEDDRADLSGTNTPIGLKWLRANKDALDAREKRTTEAIEKARVEAEQIRKEKYIKIRRQGIKLREKMQKMNIRQNAEHVGAPNVKFVGTQTRDTQRSTVQSQLKKEELRPSLNDVDPNRTSRISSHVAESECRLTRRGVESLKKACLVLERELAGICRSPDPGSEQGEESQVSQVRAEIFHLQKKLLDLSNAQKQRAAVLDRAVRLVDQMSRIGSQSNMSHKSHCSSWTSEREDNSNSSKCSSPKQKILSPNQIRSQSTHSRSDFDGESAFLKDHHKRLQMDEPELLNQQRGVGLPKGPFLKRSMQKRQMDGRLASFRCLDIPKIRSSFPPGKSTVRSANCQIHNQAVKTHMDRNIVQRSLPPTQLKQGDKMPTAFCGYGQRRSSVSHSTNASDEMRNEGQAIPVTNESANPFELMKQRIESLQYRRQCLRNILQEVTDRKHHLFKRDDVHAEKPALEKKQKELTETLEKVQREMEQLQQSIHRRRFSAL</sequence>
<evidence type="ECO:0000313" key="3">
    <source>
        <dbReference type="EMBL" id="JAP46383.1"/>
    </source>
</evidence>
<feature type="coiled-coil region" evidence="1">
    <location>
        <begin position="464"/>
        <end position="525"/>
    </location>
</feature>
<evidence type="ECO:0000256" key="2">
    <source>
        <dbReference type="SAM" id="MobiDB-lite"/>
    </source>
</evidence>
<dbReference type="EMBL" id="GEEE01016842">
    <property type="protein sequence ID" value="JAP46383.1"/>
    <property type="molecule type" value="Transcribed_RNA"/>
</dbReference>
<gene>
    <name evidence="3" type="ORF">TR151181</name>
</gene>
<feature type="compositionally biased region" description="Polar residues" evidence="2">
    <location>
        <begin position="132"/>
        <end position="142"/>
    </location>
</feature>
<feature type="region of interest" description="Disordered" evidence="2">
    <location>
        <begin position="259"/>
        <end position="311"/>
    </location>
</feature>
<feature type="compositionally biased region" description="Polar residues" evidence="2">
    <location>
        <begin position="259"/>
        <end position="273"/>
    </location>
</feature>